<evidence type="ECO:0000313" key="1">
    <source>
        <dbReference type="EMBL" id="ADU52185.1"/>
    </source>
</evidence>
<accession>E6SJV2</accession>
<keyword evidence="2" id="KW-1185">Reference proteome</keyword>
<dbReference type="AlphaFoldDB" id="E6SJV2"/>
<protein>
    <submittedName>
        <fullName evidence="1">Uncharacterized protein</fullName>
    </submittedName>
</protein>
<sequence>MLAGLLLAGCVGQWAVVGERGGDALPGDVFPPPVPARHEGFGLAAACPNPEGIEYPPSVGAAELMEVVTDHMVAVAKGEFEQAKRTADPAFWPILDQMKSARPLSSGDVEGIDPTAAGEVGPARASPHADLIASNCGDQVLEASWWVQVLPRGARTAGDAPSLVGNFYLIKRQGHWLIWASE</sequence>
<dbReference type="KEGG" id="tmr:Tmar_2104"/>
<organism evidence="1 2">
    <name type="scientific">Thermaerobacter marianensis (strain ATCC 700841 / DSM 12885 / JCM 10246 / 7p75a)</name>
    <dbReference type="NCBI Taxonomy" id="644966"/>
    <lineage>
        <taxon>Bacteria</taxon>
        <taxon>Bacillati</taxon>
        <taxon>Bacillota</taxon>
        <taxon>Clostridia</taxon>
        <taxon>Eubacteriales</taxon>
        <taxon>Clostridiales Family XVII. Incertae Sedis</taxon>
        <taxon>Thermaerobacter</taxon>
    </lineage>
</organism>
<reference evidence="1 2" key="1">
    <citation type="journal article" date="2010" name="Stand. Genomic Sci.">
        <title>Complete genome sequence of Thermaerobacter marianensis type strain (7p75a).</title>
        <authorList>
            <person name="Han C."/>
            <person name="Gu W."/>
            <person name="Zhang X."/>
            <person name="Lapidus A."/>
            <person name="Nolan M."/>
            <person name="Copeland A."/>
            <person name="Lucas S."/>
            <person name="Del Rio T.G."/>
            <person name="Tice H."/>
            <person name="Cheng J.F."/>
            <person name="Tapia R."/>
            <person name="Goodwin L."/>
            <person name="Pitluck S."/>
            <person name="Pagani I."/>
            <person name="Ivanova N."/>
            <person name="Mavromatis K."/>
            <person name="Mikhailova N."/>
            <person name="Pati A."/>
            <person name="Chen A."/>
            <person name="Palaniappan K."/>
            <person name="Land M."/>
            <person name="Hauser L."/>
            <person name="Chang Y.J."/>
            <person name="Jeffries C.D."/>
            <person name="Schneider S."/>
            <person name="Rohde M."/>
            <person name="Goker M."/>
            <person name="Pukall R."/>
            <person name="Woyke T."/>
            <person name="Bristow J."/>
            <person name="Eisen J.A."/>
            <person name="Markowitz V."/>
            <person name="Hugenholtz P."/>
            <person name="Kyrpides N.C."/>
            <person name="Klenk H.P."/>
            <person name="Detter J.C."/>
        </authorList>
    </citation>
    <scope>NUCLEOTIDE SEQUENCE [LARGE SCALE GENOMIC DNA]</scope>
    <source>
        <strain evidence="2">ATCC 700841 / DSM 12885 / JCM 10246 / 7p75a</strain>
    </source>
</reference>
<reference evidence="2" key="2">
    <citation type="journal article" date="2010" name="Stand. Genomic Sci.">
        <title>Complete genome sequence of Thermaerobacter marianensis type strain (7p75aT).</title>
        <authorList>
            <person name="Han C."/>
            <person name="Gu W."/>
            <person name="Zhang X."/>
            <person name="Lapidus A."/>
            <person name="Nolan M."/>
            <person name="Copeland A."/>
            <person name="Lucas S."/>
            <person name="Glavina Del Rio T."/>
            <person name="Tice H."/>
            <person name="Cheng J."/>
            <person name="Tapia R."/>
            <person name="Goodwin L."/>
            <person name="Pitluck S."/>
            <person name="Pagani I."/>
            <person name="Ivanova N."/>
            <person name="Mavromatis K."/>
            <person name="Mikhailova N."/>
            <person name="Pati A."/>
            <person name="Chen A."/>
            <person name="Palaniappan K."/>
            <person name="Land M."/>
            <person name="Hauser L."/>
            <person name="Chang Y."/>
            <person name="Jeffries C."/>
            <person name="Schneider S."/>
            <person name="Rohde M."/>
            <person name="Goker M."/>
            <person name="Pukall R."/>
            <person name="Woyke T."/>
            <person name="Bristow J."/>
            <person name="Eisen J."/>
            <person name="Markowitz V."/>
            <person name="Hugenholtz P."/>
            <person name="Kyrpides N."/>
            <person name="Klenk H."/>
            <person name="Detter J."/>
        </authorList>
    </citation>
    <scope>NUCLEOTIDE SEQUENCE [LARGE SCALE GENOMIC DNA]</scope>
    <source>
        <strain evidence="2">ATCC 700841 / DSM 12885 / JCM 10246 / 7p75a</strain>
    </source>
</reference>
<dbReference type="Proteomes" id="UP000008915">
    <property type="component" value="Chromosome"/>
</dbReference>
<gene>
    <name evidence="1" type="ordered locus">Tmar_2104</name>
</gene>
<proteinExistence type="predicted"/>
<evidence type="ECO:0000313" key="2">
    <source>
        <dbReference type="Proteomes" id="UP000008915"/>
    </source>
</evidence>
<dbReference type="HOGENOM" id="CLU_1481316_0_0_9"/>
<name>E6SJV2_THEM7</name>
<dbReference type="EMBL" id="CP002344">
    <property type="protein sequence ID" value="ADU52185.1"/>
    <property type="molecule type" value="Genomic_DNA"/>
</dbReference>